<protein>
    <recommendedName>
        <fullName evidence="7">NACHT domain-containing protein</fullName>
    </recommendedName>
</protein>
<sequence>MHNQHSGNGGGVAGRIRLLDYPSVVHKNSALSRGDGHSTASTPHLKFIETRLTNRLRVAPATILLSHLIAMEGIGLGIGTLALVGVFGDCVELLSYIGAAKSMGQDYAVLATKLDIQRVLLYQWANRLNLFDSINYDKRLDMPEIRSPVSQGLDCIRQLLEDGHKLEQRYGVRPAKIHESIELPTALSNRLRSQFSRMTRKLRSRRDVQPLQLYQAVQSGPFPGDRHNTQHGAVDKVRWIIKDKKQFESLVQSLADLTAGIDAVIPQQSGDSTNVALQHEITNLSSVSELKTIKSALPNEDINITCRVEKAIDQECAKLIINRLWFRLIDDRKGFVSAAHSETFKWAIEPPNPGSNWSDLGQWLRSGAGIYWISGKPGSGKSTLMKYLFEKSKAPELLQKWAGSRKLTIANFFLWNVGTSEQNTLHGLARGLLYGVLKENQSLIPFALPNMWQEAQSGVKDLKLPSSTELNWAFQQLGKSSTQGAFAFFIDGIDEFKGNHREGISFIQKLASSTHIKILLSSRPIDTCVAAFRTRPQLRLQDLTKRDIEKYVNDTIQSYLCRDGDSYLEEVDVRELIITLQDKAEGVFLWVILACRTLLGRFDAYDSAEEIQRAVDQLPEELEDLFRTIIENIPQGVRQQASKLLRVCYTQRSLHLEAPIPTFALSWADEKGMSLDKMKDFTQCSPDNMKKKSAVLEGRLRSRCRGLLEVHGDASKGHLTKPQEDSPFVDFMHRTVYEFLDKTEVLEMDCLKIDDNGFDQTAALGCMYWYMVFLDMDPFSEENSYFSSGLTILEVMEADSLSGLAAVLDCAVMTLKKPRKFVHQPAKNEDRPLGLPICETGYLDHKLESIFGFSRHELDDKHAALLLALELDLNTYIKKSDVEDFNAVQRLQYRDKSQRVNLLFHAIGRPIGNSLGFLLPEGTVSATTIGILLDSGNDPNQIVVKQGKTTTPWLIWLDDDYFRAGRSWELDAAQITARMLKAGADLSPQVPHGLGDLRVFLKGRIEEWLHPTQMGYCIYRLHLQDHKYRIAVVASCLEIAGAIGFQDDAKFTDKMREFKQGFVNG</sequence>
<feature type="domain" description="Prion-inhibition and propagation HeLo" evidence="2">
    <location>
        <begin position="75"/>
        <end position="293"/>
    </location>
</feature>
<dbReference type="Pfam" id="PF25053">
    <property type="entry name" value="DUF7791"/>
    <property type="match status" value="1"/>
</dbReference>
<feature type="domain" description="DUF7791" evidence="4">
    <location>
        <begin position="633"/>
        <end position="746"/>
    </location>
</feature>
<dbReference type="Gene3D" id="3.40.50.300">
    <property type="entry name" value="P-loop containing nucleotide triphosphate hydrolases"/>
    <property type="match status" value="1"/>
</dbReference>
<evidence type="ECO:0000256" key="1">
    <source>
        <dbReference type="ARBA" id="ARBA00022737"/>
    </source>
</evidence>
<evidence type="ECO:0000313" key="5">
    <source>
        <dbReference type="EMBL" id="KAF5846558.1"/>
    </source>
</evidence>
<evidence type="ECO:0000259" key="2">
    <source>
        <dbReference type="Pfam" id="PF14479"/>
    </source>
</evidence>
<dbReference type="PANTHER" id="PTHR10039">
    <property type="entry name" value="AMELOGENIN"/>
    <property type="match status" value="1"/>
</dbReference>
<dbReference type="InterPro" id="IPR038305">
    <property type="entry name" value="HeLo_sf"/>
</dbReference>
<evidence type="ECO:0000313" key="6">
    <source>
        <dbReference type="Proteomes" id="UP000624244"/>
    </source>
</evidence>
<dbReference type="InterPro" id="IPR029498">
    <property type="entry name" value="HeLo_dom"/>
</dbReference>
<reference evidence="5" key="1">
    <citation type="submission" date="2019-11" db="EMBL/GenBank/DDBJ databases">
        <title>Bipolaris sorokiniana Genome sequencing.</title>
        <authorList>
            <person name="Wang H."/>
        </authorList>
    </citation>
    <scope>NUCLEOTIDE SEQUENCE</scope>
</reference>
<dbReference type="Gene3D" id="1.20.120.1020">
    <property type="entry name" value="Prion-inhibition and propagation, HeLo domain"/>
    <property type="match status" value="1"/>
</dbReference>
<proteinExistence type="predicted"/>
<dbReference type="Pfam" id="PF14479">
    <property type="entry name" value="HeLo"/>
    <property type="match status" value="1"/>
</dbReference>
<dbReference type="SUPFAM" id="SSF52540">
    <property type="entry name" value="P-loop containing nucleoside triphosphate hydrolases"/>
    <property type="match status" value="1"/>
</dbReference>
<name>A0A8H6DSU4_COCSA</name>
<dbReference type="Pfam" id="PF24883">
    <property type="entry name" value="NPHP3_N"/>
    <property type="match status" value="1"/>
</dbReference>
<feature type="domain" description="Nephrocystin 3-like N-terminal" evidence="3">
    <location>
        <begin position="361"/>
        <end position="523"/>
    </location>
</feature>
<evidence type="ECO:0008006" key="7">
    <source>
        <dbReference type="Google" id="ProtNLM"/>
    </source>
</evidence>
<dbReference type="EMBL" id="WNKQ01000015">
    <property type="protein sequence ID" value="KAF5846558.1"/>
    <property type="molecule type" value="Genomic_DNA"/>
</dbReference>
<dbReference type="InterPro" id="IPR027417">
    <property type="entry name" value="P-loop_NTPase"/>
</dbReference>
<keyword evidence="1" id="KW-0677">Repeat</keyword>
<dbReference type="InterPro" id="IPR056693">
    <property type="entry name" value="DUF7791"/>
</dbReference>
<organism evidence="5 6">
    <name type="scientific">Cochliobolus sativus</name>
    <name type="common">Common root rot and spot blotch fungus</name>
    <name type="synonym">Bipolaris sorokiniana</name>
    <dbReference type="NCBI Taxonomy" id="45130"/>
    <lineage>
        <taxon>Eukaryota</taxon>
        <taxon>Fungi</taxon>
        <taxon>Dikarya</taxon>
        <taxon>Ascomycota</taxon>
        <taxon>Pezizomycotina</taxon>
        <taxon>Dothideomycetes</taxon>
        <taxon>Pleosporomycetidae</taxon>
        <taxon>Pleosporales</taxon>
        <taxon>Pleosporineae</taxon>
        <taxon>Pleosporaceae</taxon>
        <taxon>Bipolaris</taxon>
    </lineage>
</organism>
<dbReference type="AlphaFoldDB" id="A0A8H6DSU4"/>
<dbReference type="InterPro" id="IPR056884">
    <property type="entry name" value="NPHP3-like_N"/>
</dbReference>
<dbReference type="PANTHER" id="PTHR10039:SF5">
    <property type="entry name" value="NACHT DOMAIN-CONTAINING PROTEIN"/>
    <property type="match status" value="1"/>
</dbReference>
<evidence type="ECO:0000259" key="4">
    <source>
        <dbReference type="Pfam" id="PF25053"/>
    </source>
</evidence>
<dbReference type="Proteomes" id="UP000624244">
    <property type="component" value="Unassembled WGS sequence"/>
</dbReference>
<gene>
    <name evidence="5" type="ORF">GGP41_004569</name>
</gene>
<comment type="caution">
    <text evidence="5">The sequence shown here is derived from an EMBL/GenBank/DDBJ whole genome shotgun (WGS) entry which is preliminary data.</text>
</comment>
<evidence type="ECO:0000259" key="3">
    <source>
        <dbReference type="Pfam" id="PF24883"/>
    </source>
</evidence>
<accession>A0A8H6DSU4</accession>